<protein>
    <submittedName>
        <fullName evidence="2">Uncharacterized protein</fullName>
    </submittedName>
</protein>
<feature type="region of interest" description="Disordered" evidence="1">
    <location>
        <begin position="62"/>
        <end position="107"/>
    </location>
</feature>
<keyword evidence="3" id="KW-1185">Reference proteome</keyword>
<evidence type="ECO:0000256" key="1">
    <source>
        <dbReference type="SAM" id="MobiDB-lite"/>
    </source>
</evidence>
<dbReference type="AlphaFoldDB" id="A0A085MNI6"/>
<evidence type="ECO:0000313" key="2">
    <source>
        <dbReference type="EMBL" id="KFD58782.1"/>
    </source>
</evidence>
<proteinExistence type="predicted"/>
<gene>
    <name evidence="2" type="ORF">M513_00475</name>
</gene>
<evidence type="ECO:0000313" key="3">
    <source>
        <dbReference type="Proteomes" id="UP000030764"/>
    </source>
</evidence>
<dbReference type="EMBL" id="KL363183">
    <property type="protein sequence ID" value="KFD58782.1"/>
    <property type="molecule type" value="Genomic_DNA"/>
</dbReference>
<accession>A0A085MNI6</accession>
<dbReference type="Proteomes" id="UP000030764">
    <property type="component" value="Unassembled WGS sequence"/>
</dbReference>
<sequence>MAAKRLLNGLSSNQRQLINVDGKETRLSRLFQHIAVSGLSRGKITVDKALIEVITFNHDDDDVDYDQTRKRSKGPSLTHLQRLRSNGKTDQAWTITPQPLKTGQAWT</sequence>
<reference evidence="2 3" key="1">
    <citation type="journal article" date="2014" name="Nat. Genet.">
        <title>Genome and transcriptome of the porcine whipworm Trichuris suis.</title>
        <authorList>
            <person name="Jex A.R."/>
            <person name="Nejsum P."/>
            <person name="Schwarz E.M."/>
            <person name="Hu L."/>
            <person name="Young N.D."/>
            <person name="Hall R.S."/>
            <person name="Korhonen P.K."/>
            <person name="Liao S."/>
            <person name="Thamsborg S."/>
            <person name="Xia J."/>
            <person name="Xu P."/>
            <person name="Wang S."/>
            <person name="Scheerlinck J.P."/>
            <person name="Hofmann A."/>
            <person name="Sternberg P.W."/>
            <person name="Wang J."/>
            <person name="Gasser R.B."/>
        </authorList>
    </citation>
    <scope>NUCLEOTIDE SEQUENCE [LARGE SCALE GENOMIC DNA]</scope>
    <source>
        <strain evidence="2">DCEP-RM93M</strain>
    </source>
</reference>
<feature type="compositionally biased region" description="Polar residues" evidence="1">
    <location>
        <begin position="83"/>
        <end position="107"/>
    </location>
</feature>
<organism evidence="2 3">
    <name type="scientific">Trichuris suis</name>
    <name type="common">pig whipworm</name>
    <dbReference type="NCBI Taxonomy" id="68888"/>
    <lineage>
        <taxon>Eukaryota</taxon>
        <taxon>Metazoa</taxon>
        <taxon>Ecdysozoa</taxon>
        <taxon>Nematoda</taxon>
        <taxon>Enoplea</taxon>
        <taxon>Dorylaimia</taxon>
        <taxon>Trichinellida</taxon>
        <taxon>Trichuridae</taxon>
        <taxon>Trichuris</taxon>
    </lineage>
</organism>
<name>A0A085MNI6_9BILA</name>